<sequence length="141" mass="17144">MRNIGSLREHKINKTRRSMRHEANILQNGQEVQLLENYRKATYLQKRSKRTHVLYHVQTNQNDRVIKMNSYRKPQQETVQEDIPTKESQRRQDRTEKKKGKNKTRDFSFLRESSKHRQYYLVQQKAEKTYCALNHKTREAL</sequence>
<dbReference type="AlphaFoldDB" id="A0A3N4IEN1"/>
<organism evidence="2 3">
    <name type="scientific">Ascobolus immersus RN42</name>
    <dbReference type="NCBI Taxonomy" id="1160509"/>
    <lineage>
        <taxon>Eukaryota</taxon>
        <taxon>Fungi</taxon>
        <taxon>Dikarya</taxon>
        <taxon>Ascomycota</taxon>
        <taxon>Pezizomycotina</taxon>
        <taxon>Pezizomycetes</taxon>
        <taxon>Pezizales</taxon>
        <taxon>Ascobolaceae</taxon>
        <taxon>Ascobolus</taxon>
    </lineage>
</organism>
<protein>
    <submittedName>
        <fullName evidence="2">Uncharacterized protein</fullName>
    </submittedName>
</protein>
<evidence type="ECO:0000313" key="3">
    <source>
        <dbReference type="Proteomes" id="UP000275078"/>
    </source>
</evidence>
<gene>
    <name evidence="2" type="ORF">BJ508DRAFT_32435</name>
</gene>
<accession>A0A3N4IEN1</accession>
<reference evidence="2 3" key="1">
    <citation type="journal article" date="2018" name="Nat. Ecol. Evol.">
        <title>Pezizomycetes genomes reveal the molecular basis of ectomycorrhizal truffle lifestyle.</title>
        <authorList>
            <person name="Murat C."/>
            <person name="Payen T."/>
            <person name="Noel B."/>
            <person name="Kuo A."/>
            <person name="Morin E."/>
            <person name="Chen J."/>
            <person name="Kohler A."/>
            <person name="Krizsan K."/>
            <person name="Balestrini R."/>
            <person name="Da Silva C."/>
            <person name="Montanini B."/>
            <person name="Hainaut M."/>
            <person name="Levati E."/>
            <person name="Barry K.W."/>
            <person name="Belfiori B."/>
            <person name="Cichocki N."/>
            <person name="Clum A."/>
            <person name="Dockter R.B."/>
            <person name="Fauchery L."/>
            <person name="Guy J."/>
            <person name="Iotti M."/>
            <person name="Le Tacon F."/>
            <person name="Lindquist E.A."/>
            <person name="Lipzen A."/>
            <person name="Malagnac F."/>
            <person name="Mello A."/>
            <person name="Molinier V."/>
            <person name="Miyauchi S."/>
            <person name="Poulain J."/>
            <person name="Riccioni C."/>
            <person name="Rubini A."/>
            <person name="Sitrit Y."/>
            <person name="Splivallo R."/>
            <person name="Traeger S."/>
            <person name="Wang M."/>
            <person name="Zifcakova L."/>
            <person name="Wipf D."/>
            <person name="Zambonelli A."/>
            <person name="Paolocci F."/>
            <person name="Nowrousian M."/>
            <person name="Ottonello S."/>
            <person name="Baldrian P."/>
            <person name="Spatafora J.W."/>
            <person name="Henrissat B."/>
            <person name="Nagy L.G."/>
            <person name="Aury J.M."/>
            <person name="Wincker P."/>
            <person name="Grigoriev I.V."/>
            <person name="Bonfante P."/>
            <person name="Martin F.M."/>
        </authorList>
    </citation>
    <scope>NUCLEOTIDE SEQUENCE [LARGE SCALE GENOMIC DNA]</scope>
    <source>
        <strain evidence="2 3">RN42</strain>
    </source>
</reference>
<feature type="region of interest" description="Disordered" evidence="1">
    <location>
        <begin position="65"/>
        <end position="110"/>
    </location>
</feature>
<keyword evidence="3" id="KW-1185">Reference proteome</keyword>
<dbReference type="Proteomes" id="UP000275078">
    <property type="component" value="Unassembled WGS sequence"/>
</dbReference>
<feature type="compositionally biased region" description="Basic and acidic residues" evidence="1">
    <location>
        <begin position="83"/>
        <end position="96"/>
    </location>
</feature>
<evidence type="ECO:0000313" key="2">
    <source>
        <dbReference type="EMBL" id="RPA84603.1"/>
    </source>
</evidence>
<dbReference type="EMBL" id="ML119658">
    <property type="protein sequence ID" value="RPA84603.1"/>
    <property type="molecule type" value="Genomic_DNA"/>
</dbReference>
<name>A0A3N4IEN1_ASCIM</name>
<evidence type="ECO:0000256" key="1">
    <source>
        <dbReference type="SAM" id="MobiDB-lite"/>
    </source>
</evidence>
<proteinExistence type="predicted"/>